<reference evidence="3" key="1">
    <citation type="submission" date="2016-09" db="EMBL/GenBank/DDBJ databases">
        <authorList>
            <person name="Varghese N."/>
            <person name="Submissions S."/>
        </authorList>
    </citation>
    <scope>NUCLEOTIDE SEQUENCE [LARGE SCALE GENOMIC DNA]</scope>
    <source>
        <strain evidence="3">TNe-862</strain>
    </source>
</reference>
<evidence type="ECO:0000313" key="2">
    <source>
        <dbReference type="EMBL" id="SDE51802.1"/>
    </source>
</evidence>
<dbReference type="GO" id="GO:0043565">
    <property type="term" value="F:sequence-specific DNA binding"/>
    <property type="evidence" value="ECO:0007669"/>
    <property type="project" value="InterPro"/>
</dbReference>
<dbReference type="Pfam" id="PF01527">
    <property type="entry name" value="HTH_Tnp_1"/>
    <property type="match status" value="1"/>
</dbReference>
<dbReference type="PANTHER" id="PTHR37936">
    <property type="entry name" value="TRANSPOSASE INSC FOR INSERTION ELEMENT IS2A-RELATED"/>
    <property type="match status" value="1"/>
</dbReference>
<dbReference type="InterPro" id="IPR010921">
    <property type="entry name" value="Trp_repressor/repl_initiator"/>
</dbReference>
<dbReference type="STRING" id="416944.SAMN05421548_1654"/>
<dbReference type="NCBIfam" id="NF047595">
    <property type="entry name" value="IS66_ISRel24_TnpA"/>
    <property type="match status" value="1"/>
</dbReference>
<evidence type="ECO:0000313" key="3">
    <source>
        <dbReference type="Proteomes" id="UP000198908"/>
    </source>
</evidence>
<dbReference type="Proteomes" id="UP000198908">
    <property type="component" value="Unassembled WGS sequence"/>
</dbReference>
<evidence type="ECO:0000256" key="1">
    <source>
        <dbReference type="SAM" id="MobiDB-lite"/>
    </source>
</evidence>
<name>A0A1G7DJY9_9BURK</name>
<gene>
    <name evidence="2" type="ORF">SAMN05421548_1654</name>
</gene>
<protein>
    <submittedName>
        <fullName evidence="2">Transposase</fullName>
    </submittedName>
</protein>
<feature type="region of interest" description="Disordered" evidence="1">
    <location>
        <begin position="82"/>
        <end position="101"/>
    </location>
</feature>
<dbReference type="GO" id="GO:0004803">
    <property type="term" value="F:transposase activity"/>
    <property type="evidence" value="ECO:0007669"/>
    <property type="project" value="InterPro"/>
</dbReference>
<keyword evidence="3" id="KW-1185">Reference proteome</keyword>
<dbReference type="EMBL" id="FMYQ01000065">
    <property type="protein sequence ID" value="SDE51802.1"/>
    <property type="molecule type" value="Genomic_DNA"/>
</dbReference>
<sequence length="139" mass="15025">MDTRIARPSNRKGRPNYAPEYRRQVAVAASEPGISVAKLAQAHGLNPNMVFKWRRQLRAGLFDGVAHGTAVLLPVALPDAPTDEKAEPAPLALQPGEPHRESVPVASGIEIELNGARVRVTGMVDPVQLRLVLRCLMPA</sequence>
<dbReference type="AlphaFoldDB" id="A0A1G7DJY9"/>
<organism evidence="2 3">
    <name type="scientific">Paraburkholderia lycopersici</name>
    <dbReference type="NCBI Taxonomy" id="416944"/>
    <lineage>
        <taxon>Bacteria</taxon>
        <taxon>Pseudomonadati</taxon>
        <taxon>Pseudomonadota</taxon>
        <taxon>Betaproteobacteria</taxon>
        <taxon>Burkholderiales</taxon>
        <taxon>Burkholderiaceae</taxon>
        <taxon>Paraburkholderia</taxon>
    </lineage>
</organism>
<dbReference type="PANTHER" id="PTHR37936:SF3">
    <property type="entry name" value="TRANSPOSASE INSC FOR INSERTION ELEMENT IS2A-RELATED"/>
    <property type="match status" value="1"/>
</dbReference>
<dbReference type="InterPro" id="IPR002514">
    <property type="entry name" value="Transposase_8"/>
</dbReference>
<accession>A0A1G7DJY9</accession>
<proteinExistence type="predicted"/>
<dbReference type="RefSeq" id="WP_245747124.1">
    <property type="nucleotide sequence ID" value="NZ_FMYQ01000065.1"/>
</dbReference>
<dbReference type="GO" id="GO:0006313">
    <property type="term" value="P:DNA transposition"/>
    <property type="evidence" value="ECO:0007669"/>
    <property type="project" value="InterPro"/>
</dbReference>
<dbReference type="SUPFAM" id="SSF48295">
    <property type="entry name" value="TrpR-like"/>
    <property type="match status" value="1"/>
</dbReference>